<dbReference type="SUPFAM" id="SSF51735">
    <property type="entry name" value="NAD(P)-binding Rossmann-fold domains"/>
    <property type="match status" value="1"/>
</dbReference>
<proteinExistence type="inferred from homology"/>
<dbReference type="PANTHER" id="PTHR42687">
    <property type="entry name" value="L-THREONINE 3-DEHYDROGENASE"/>
    <property type="match status" value="1"/>
</dbReference>
<accession>A0ABD3QNZ4</accession>
<feature type="signal peptide" evidence="2">
    <location>
        <begin position="1"/>
        <end position="23"/>
    </location>
</feature>
<sequence>MISARAFVIVLASAGVIISPSSSYSIRRSSHHPPRAAASRASLSMSSSSALIVQNKGGGHGELGYQLARRLSSSIYSDKISSVTILQDSARNPAREPFVSYSSDLPNVRVVEADLSGDGGDGSMMSAEDVMSILSGGVDSDGTTAYEYVWDNASKGDTGAGRAIVDCARAWKSRMLVYVSSAGIYKPDGVASFSFDDASIFIFPIPETAPVKETAGQVLYEKYAVESGVPFVSFRPQYIYGRKSNKWDYIDWYFDRIVRGAPLPIPGDGSQKVSLTNSEDVASLLARVLDDEDAAIAQTYFNCGTDRLVTYDDVARMCADAAGIENPRVVHYDASTLGKGKFPFRPTDFYVSPTTAMSKLGWEGSKYALEEDLGWYYEGYLARGGATREMKFEEDEALLVVA</sequence>
<dbReference type="InterPro" id="IPR001509">
    <property type="entry name" value="Epimerase_deHydtase"/>
</dbReference>
<comment type="similarity">
    <text evidence="1">Belongs to the NAD(P)-dependent epimerase/dehydratase family.</text>
</comment>
<dbReference type="Gene3D" id="3.40.50.720">
    <property type="entry name" value="NAD(P)-binding Rossmann-like Domain"/>
    <property type="match status" value="1"/>
</dbReference>
<evidence type="ECO:0000256" key="1">
    <source>
        <dbReference type="ARBA" id="ARBA00007637"/>
    </source>
</evidence>
<name>A0ABD3QNZ4_9STRA</name>
<evidence type="ECO:0000256" key="2">
    <source>
        <dbReference type="SAM" id="SignalP"/>
    </source>
</evidence>
<keyword evidence="2" id="KW-0732">Signal</keyword>
<evidence type="ECO:0000259" key="3">
    <source>
        <dbReference type="Pfam" id="PF01370"/>
    </source>
</evidence>
<evidence type="ECO:0000313" key="4">
    <source>
        <dbReference type="EMBL" id="KAL3801704.1"/>
    </source>
</evidence>
<dbReference type="InterPro" id="IPR036291">
    <property type="entry name" value="NAD(P)-bd_dom_sf"/>
</dbReference>
<evidence type="ECO:0000313" key="5">
    <source>
        <dbReference type="Proteomes" id="UP001530315"/>
    </source>
</evidence>
<organism evidence="4 5">
    <name type="scientific">Stephanodiscus triporus</name>
    <dbReference type="NCBI Taxonomy" id="2934178"/>
    <lineage>
        <taxon>Eukaryota</taxon>
        <taxon>Sar</taxon>
        <taxon>Stramenopiles</taxon>
        <taxon>Ochrophyta</taxon>
        <taxon>Bacillariophyta</taxon>
        <taxon>Coscinodiscophyceae</taxon>
        <taxon>Thalassiosirophycidae</taxon>
        <taxon>Stephanodiscales</taxon>
        <taxon>Stephanodiscaceae</taxon>
        <taxon>Stephanodiscus</taxon>
    </lineage>
</organism>
<dbReference type="Proteomes" id="UP001530315">
    <property type="component" value="Unassembled WGS sequence"/>
</dbReference>
<gene>
    <name evidence="4" type="ORF">ACHAW5_010044</name>
</gene>
<feature type="chain" id="PRO_5044838966" description="NAD-dependent epimerase/dehydratase domain-containing protein" evidence="2">
    <location>
        <begin position="24"/>
        <end position="402"/>
    </location>
</feature>
<dbReference type="EMBL" id="JALLAZ020000177">
    <property type="protein sequence ID" value="KAL3801704.1"/>
    <property type="molecule type" value="Genomic_DNA"/>
</dbReference>
<dbReference type="Pfam" id="PF01370">
    <property type="entry name" value="Epimerase"/>
    <property type="match status" value="1"/>
</dbReference>
<keyword evidence="5" id="KW-1185">Reference proteome</keyword>
<dbReference type="PANTHER" id="PTHR42687:SF1">
    <property type="entry name" value="L-THREONINE 3-DEHYDROGENASE, MITOCHONDRIAL"/>
    <property type="match status" value="1"/>
</dbReference>
<reference evidence="4 5" key="1">
    <citation type="submission" date="2024-10" db="EMBL/GenBank/DDBJ databases">
        <title>Updated reference genomes for cyclostephanoid diatoms.</title>
        <authorList>
            <person name="Roberts W.R."/>
            <person name="Alverson A.J."/>
        </authorList>
    </citation>
    <scope>NUCLEOTIDE SEQUENCE [LARGE SCALE GENOMIC DNA]</scope>
    <source>
        <strain evidence="4 5">AJA276-08</strain>
    </source>
</reference>
<dbReference type="InterPro" id="IPR051225">
    <property type="entry name" value="NAD(P)_epim/dehydratase"/>
</dbReference>
<comment type="caution">
    <text evidence="4">The sequence shown here is derived from an EMBL/GenBank/DDBJ whole genome shotgun (WGS) entry which is preliminary data.</text>
</comment>
<dbReference type="AlphaFoldDB" id="A0ABD3QNZ4"/>
<feature type="domain" description="NAD-dependent epimerase/dehydratase" evidence="3">
    <location>
        <begin position="58"/>
        <end position="304"/>
    </location>
</feature>
<protein>
    <recommendedName>
        <fullName evidence="3">NAD-dependent epimerase/dehydratase domain-containing protein</fullName>
    </recommendedName>
</protein>